<name>A0A2Z5G7G8_9BACT</name>
<dbReference type="KEGG" id="abas:ACPOL_5702"/>
<dbReference type="Gene3D" id="3.20.20.80">
    <property type="entry name" value="Glycosidases"/>
    <property type="match status" value="1"/>
</dbReference>
<dbReference type="EMBL" id="CP030840">
    <property type="protein sequence ID" value="AXC14948.1"/>
    <property type="molecule type" value="Genomic_DNA"/>
</dbReference>
<organism evidence="1 2">
    <name type="scientific">Acidisarcina polymorpha</name>
    <dbReference type="NCBI Taxonomy" id="2211140"/>
    <lineage>
        <taxon>Bacteria</taxon>
        <taxon>Pseudomonadati</taxon>
        <taxon>Acidobacteriota</taxon>
        <taxon>Terriglobia</taxon>
        <taxon>Terriglobales</taxon>
        <taxon>Acidobacteriaceae</taxon>
        <taxon>Acidisarcina</taxon>
    </lineage>
</organism>
<evidence type="ECO:0000313" key="1">
    <source>
        <dbReference type="EMBL" id="AXC14948.1"/>
    </source>
</evidence>
<keyword evidence="2" id="KW-1185">Reference proteome</keyword>
<evidence type="ECO:0000313" key="2">
    <source>
        <dbReference type="Proteomes" id="UP000253606"/>
    </source>
</evidence>
<evidence type="ECO:0008006" key="3">
    <source>
        <dbReference type="Google" id="ProtNLM"/>
    </source>
</evidence>
<dbReference type="AlphaFoldDB" id="A0A2Z5G7G8"/>
<dbReference type="InterPro" id="IPR017853">
    <property type="entry name" value="GH"/>
</dbReference>
<accession>A0A2Z5G7G8</accession>
<reference evidence="1 2" key="1">
    <citation type="journal article" date="2018" name="Front. Microbiol.">
        <title>Hydrolytic Capabilities as a Key to Environmental Success: Chitinolytic and Cellulolytic Acidobacteria From Acidic Sub-arctic Soils and Boreal Peatlands.</title>
        <authorList>
            <person name="Belova S.E."/>
            <person name="Ravin N.V."/>
            <person name="Pankratov T.A."/>
            <person name="Rakitin A.L."/>
            <person name="Ivanova A.A."/>
            <person name="Beletsky A.V."/>
            <person name="Mardanov A.V."/>
            <person name="Sinninghe Damste J.S."/>
            <person name="Dedysh S.N."/>
        </authorList>
    </citation>
    <scope>NUCLEOTIDE SEQUENCE [LARGE SCALE GENOMIC DNA]</scope>
    <source>
        <strain evidence="1 2">SBC82</strain>
    </source>
</reference>
<gene>
    <name evidence="1" type="ORF">ACPOL_5702</name>
</gene>
<proteinExistence type="predicted"/>
<sequence length="497" mass="55159">MALAAVCFSGVIANAQTPTAADTISVDWGKTISVSKSTPTLQVVVNPMLRQGSPIHDGSFQALKDLGADYVRYVPWEPYPKLAVAELDAPTKDKTSWDFSLIDPMTKDFLNATDGHSTIMNFSTIPAWLFKTEKPVVYPADPDQVFWTYTQGTELNDPSGKEVGDYFARLVSWYTKGGFTDENGKRHTSGYHYSFPYWEVLNEVDFEHSTTPESYTQRYDAIVSAIHAVSPDTKFVGLALAQPSNDPKWFEYFLDPRHHKPGIPLDYVSYHFYATPSLDQDINDWQYTFFDQADRFLATTRYIEAIRKRLTPETKTDTDELGIILPTDGLEIAASKALPNRIPSAYWAGAGALYAYLYIELAKMGIDVIGESQLVGYPSQFPSVSMMDWTNGKPNARYWVLKLIKDNLHPGDKLVETKLGQDSTDISAQGFVTPSGKKLLLINKLNRSLDVHLPAGTQSVTLATVDEASGDGPARTSSQNGDALKVSPFSVTLVSWP</sequence>
<protein>
    <recommendedName>
        <fullName evidence="3">Glycosyl hydrolase family 39</fullName>
    </recommendedName>
</protein>
<dbReference type="Proteomes" id="UP000253606">
    <property type="component" value="Chromosome"/>
</dbReference>
<dbReference type="OrthoDB" id="9776971at2"/>
<dbReference type="SUPFAM" id="SSF51445">
    <property type="entry name" value="(Trans)glycosidases"/>
    <property type="match status" value="1"/>
</dbReference>